<dbReference type="AlphaFoldDB" id="A0A1J1HL49"/>
<dbReference type="Proteomes" id="UP000183832">
    <property type="component" value="Unassembled WGS sequence"/>
</dbReference>
<keyword evidence="2" id="KW-1185">Reference proteome</keyword>
<sequence>MKNEKLLTARVVGKASSHPSCNKETKHKSVLCILKVCGEEKLRNSYRICKQKKIITKTYDFNETQLDMLYWPVIAFPLTSGAKHDV</sequence>
<gene>
    <name evidence="1" type="ORF">CLUMA_CG002887</name>
</gene>
<protein>
    <submittedName>
        <fullName evidence="1">CLUMA_CG002887, isoform A</fullName>
    </submittedName>
</protein>
<evidence type="ECO:0000313" key="1">
    <source>
        <dbReference type="EMBL" id="CRK88757.1"/>
    </source>
</evidence>
<name>A0A1J1HL49_9DIPT</name>
<organism evidence="1 2">
    <name type="scientific">Clunio marinus</name>
    <dbReference type="NCBI Taxonomy" id="568069"/>
    <lineage>
        <taxon>Eukaryota</taxon>
        <taxon>Metazoa</taxon>
        <taxon>Ecdysozoa</taxon>
        <taxon>Arthropoda</taxon>
        <taxon>Hexapoda</taxon>
        <taxon>Insecta</taxon>
        <taxon>Pterygota</taxon>
        <taxon>Neoptera</taxon>
        <taxon>Endopterygota</taxon>
        <taxon>Diptera</taxon>
        <taxon>Nematocera</taxon>
        <taxon>Chironomoidea</taxon>
        <taxon>Chironomidae</taxon>
        <taxon>Clunio</taxon>
    </lineage>
</organism>
<reference evidence="1 2" key="1">
    <citation type="submission" date="2015-04" db="EMBL/GenBank/DDBJ databases">
        <authorList>
            <person name="Syromyatnikov M.Y."/>
            <person name="Popov V.N."/>
        </authorList>
    </citation>
    <scope>NUCLEOTIDE SEQUENCE [LARGE SCALE GENOMIC DNA]</scope>
</reference>
<accession>A0A1J1HL49</accession>
<dbReference type="EMBL" id="CVRI01000010">
    <property type="protein sequence ID" value="CRK88757.1"/>
    <property type="molecule type" value="Genomic_DNA"/>
</dbReference>
<evidence type="ECO:0000313" key="2">
    <source>
        <dbReference type="Proteomes" id="UP000183832"/>
    </source>
</evidence>
<proteinExistence type="predicted"/>